<dbReference type="InterPro" id="IPR045864">
    <property type="entry name" value="aa-tRNA-synth_II/BPL/LPL"/>
</dbReference>
<feature type="binding site" evidence="8">
    <location>
        <begin position="426"/>
        <end position="429"/>
    </location>
    <ligand>
        <name>ATP</name>
        <dbReference type="ChEBI" id="CHEBI:30616"/>
    </ligand>
</feature>
<evidence type="ECO:0000256" key="2">
    <source>
        <dbReference type="ARBA" id="ARBA00022598"/>
    </source>
</evidence>
<dbReference type="EMBL" id="JANBTW010000011">
    <property type="protein sequence ID" value="KAJ2679477.1"/>
    <property type="molecule type" value="Genomic_DNA"/>
</dbReference>
<dbReference type="InterPro" id="IPR002314">
    <property type="entry name" value="aa-tRNA-synt_IIb"/>
</dbReference>
<dbReference type="NCBIfam" id="TIGR00414">
    <property type="entry name" value="serS"/>
    <property type="match status" value="1"/>
</dbReference>
<evidence type="ECO:0000256" key="8">
    <source>
        <dbReference type="PIRSR" id="PIRSR001529-2"/>
    </source>
</evidence>
<comment type="caution">
    <text evidence="11">The sequence shown here is derived from an EMBL/GenBank/DDBJ whole genome shotgun (WGS) entry which is preliminary data.</text>
</comment>
<evidence type="ECO:0000256" key="5">
    <source>
        <dbReference type="ARBA" id="ARBA00023146"/>
    </source>
</evidence>
<feature type="binding site" evidence="7">
    <location>
        <position position="308"/>
    </location>
    <ligand>
        <name>L-serine</name>
        <dbReference type="ChEBI" id="CHEBI:33384"/>
    </ligand>
</feature>
<dbReference type="GO" id="GO:0005524">
    <property type="term" value="F:ATP binding"/>
    <property type="evidence" value="ECO:0007669"/>
    <property type="project" value="UniProtKB-KW"/>
</dbReference>
<dbReference type="InterPro" id="IPR006195">
    <property type="entry name" value="aa-tRNA-synth_II"/>
</dbReference>
<evidence type="ECO:0000256" key="4">
    <source>
        <dbReference type="ARBA" id="ARBA00022840"/>
    </source>
</evidence>
<evidence type="ECO:0000313" key="11">
    <source>
        <dbReference type="EMBL" id="KAJ2679477.1"/>
    </source>
</evidence>
<dbReference type="SUPFAM" id="SSF46589">
    <property type="entry name" value="tRNA-binding arm"/>
    <property type="match status" value="1"/>
</dbReference>
<feature type="binding site" evidence="7">
    <location>
        <position position="362"/>
    </location>
    <ligand>
        <name>L-serine</name>
        <dbReference type="ChEBI" id="CHEBI:33384"/>
    </ligand>
</feature>
<evidence type="ECO:0000313" key="12">
    <source>
        <dbReference type="Proteomes" id="UP001151518"/>
    </source>
</evidence>
<accession>A0A9W8L005</accession>
<evidence type="ECO:0000256" key="6">
    <source>
        <dbReference type="ARBA" id="ARBA00031113"/>
    </source>
</evidence>
<dbReference type="InterPro" id="IPR015866">
    <property type="entry name" value="Ser-tRNA-synth_1_N"/>
</dbReference>
<name>A0A9W8L005_9FUNG</name>
<feature type="domain" description="Aminoacyl-transfer RNA synthetases class-II family profile" evidence="10">
    <location>
        <begin position="177"/>
        <end position="493"/>
    </location>
</feature>
<feature type="site" description="Important for serine binding" evidence="7">
    <location>
        <position position="468"/>
    </location>
</feature>
<feature type="binding site" evidence="8">
    <location>
        <begin position="339"/>
        <end position="341"/>
    </location>
    <ligand>
        <name>ATP</name>
        <dbReference type="ChEBI" id="CHEBI:30616"/>
    </ligand>
</feature>
<reference evidence="11" key="1">
    <citation type="submission" date="2022-07" db="EMBL/GenBank/DDBJ databases">
        <title>Phylogenomic reconstructions and comparative analyses of Kickxellomycotina fungi.</title>
        <authorList>
            <person name="Reynolds N.K."/>
            <person name="Stajich J.E."/>
            <person name="Barry K."/>
            <person name="Grigoriev I.V."/>
            <person name="Crous P."/>
            <person name="Smith M.E."/>
        </authorList>
    </citation>
    <scope>NUCLEOTIDE SEQUENCE</scope>
    <source>
        <strain evidence="11">NRRL 3115</strain>
    </source>
</reference>
<dbReference type="InterPro" id="IPR042103">
    <property type="entry name" value="SerRS_1_N_sf"/>
</dbReference>
<keyword evidence="3" id="KW-0547">Nucleotide-binding</keyword>
<organism evidence="11 12">
    <name type="scientific">Coemansia spiralis</name>
    <dbReference type="NCBI Taxonomy" id="417178"/>
    <lineage>
        <taxon>Eukaryota</taxon>
        <taxon>Fungi</taxon>
        <taxon>Fungi incertae sedis</taxon>
        <taxon>Zoopagomycota</taxon>
        <taxon>Kickxellomycotina</taxon>
        <taxon>Kickxellomycetes</taxon>
        <taxon>Kickxellales</taxon>
        <taxon>Kickxellaceae</taxon>
        <taxon>Coemansia</taxon>
    </lineage>
</organism>
<gene>
    <name evidence="11" type="primary">DIA4</name>
    <name evidence="11" type="ORF">GGI25_001400</name>
</gene>
<dbReference type="Proteomes" id="UP001151518">
    <property type="component" value="Unassembled WGS sequence"/>
</dbReference>
<keyword evidence="9" id="KW-0175">Coiled coil</keyword>
<evidence type="ECO:0000256" key="3">
    <source>
        <dbReference type="ARBA" id="ARBA00022741"/>
    </source>
</evidence>
<dbReference type="Pfam" id="PF02403">
    <property type="entry name" value="Seryl_tRNA_N"/>
    <property type="match status" value="1"/>
</dbReference>
<keyword evidence="5" id="KW-0030">Aminoacyl-tRNA synthetase</keyword>
<proteinExistence type="predicted"/>
<dbReference type="Gene3D" id="1.10.287.40">
    <property type="entry name" value="Serine-tRNA synthetase, tRNA binding domain"/>
    <property type="match status" value="1"/>
</dbReference>
<sequence>MERSRQMRTIIQPSFDYKYIRDNADILLDNAVKRNVKDARPHKVGQLYDEFRALTSAANDYRGSLNTVSKELGTTIRELKSSDGEDRISRKKILEGLRSRARKLKADIQEIEEKLKKIQASLMYEAAKIPNMSHPDTPVGDESKARVFRTNGSLDTVDRIPKDGVDTSVLSAKPFADHYKLALKLGIIDMEAGAKVAGSRFHYWKGAGALLELALVQYAMTRAAGAGFVPHITPDVARSSIVDACGFRPRSNAEDDKIRSKHGEANISPAAHSFASGEASQIYRVTPVAEELQSEHDSDADPLCLVATAEIPLVAMKQKQILSAGNLPLSFAGLSHCFRAEAGARGRDTRGIYRLHQFTKVELVTLSHPEHSDNELARLVDFQSSLYADLGLTFRVLQMPTHELGASAYQKFDIEAWMPGRKAWGEISSASNCTDYQARRLSIRARLPKKDDGVGSASPVFVHTLNATAVAVPRIVVALLESFQRPDGSVVVPKVLRPWMMGIDALIPDTASF</sequence>
<feature type="binding site" evidence="7">
    <location>
        <position position="339"/>
    </location>
    <ligand>
        <name>L-serine</name>
        <dbReference type="ChEBI" id="CHEBI:33384"/>
    </ligand>
</feature>
<dbReference type="InterPro" id="IPR002317">
    <property type="entry name" value="Ser-tRNA-ligase_type_1"/>
</dbReference>
<feature type="binding site" evidence="7">
    <location>
        <position position="466"/>
    </location>
    <ligand>
        <name>L-serine</name>
        <dbReference type="ChEBI" id="CHEBI:33384"/>
    </ligand>
</feature>
<dbReference type="GO" id="GO:0004828">
    <property type="term" value="F:serine-tRNA ligase activity"/>
    <property type="evidence" value="ECO:0007669"/>
    <property type="project" value="UniProtKB-EC"/>
</dbReference>
<dbReference type="Pfam" id="PF00587">
    <property type="entry name" value="tRNA-synt_2b"/>
    <property type="match status" value="1"/>
</dbReference>
<keyword evidence="4 8" id="KW-0067">ATP-binding</keyword>
<dbReference type="GO" id="GO:0006434">
    <property type="term" value="P:seryl-tRNA aminoacylation"/>
    <property type="evidence" value="ECO:0007669"/>
    <property type="project" value="InterPro"/>
</dbReference>
<dbReference type="Gene3D" id="3.30.930.10">
    <property type="entry name" value="Bira Bifunctional Protein, Domain 2"/>
    <property type="match status" value="1"/>
</dbReference>
<keyword evidence="2 11" id="KW-0436">Ligase</keyword>
<dbReference type="PROSITE" id="PS50862">
    <property type="entry name" value="AA_TRNA_LIGASE_II"/>
    <property type="match status" value="1"/>
</dbReference>
<protein>
    <recommendedName>
        <fullName evidence="1">serine--tRNA ligase</fullName>
        <ecNumber evidence="1">6.1.1.11</ecNumber>
    </recommendedName>
    <alternativeName>
        <fullName evidence="6">Seryl-tRNA synthetase</fullName>
    </alternativeName>
</protein>
<dbReference type="PIRSF" id="PIRSF001529">
    <property type="entry name" value="Ser-tRNA-synth_IIa"/>
    <property type="match status" value="1"/>
</dbReference>
<dbReference type="EC" id="6.1.1.11" evidence="1"/>
<evidence type="ECO:0000256" key="1">
    <source>
        <dbReference type="ARBA" id="ARBA00012840"/>
    </source>
</evidence>
<dbReference type="OrthoDB" id="10264585at2759"/>
<evidence type="ECO:0000256" key="9">
    <source>
        <dbReference type="SAM" id="Coils"/>
    </source>
</evidence>
<evidence type="ECO:0000256" key="7">
    <source>
        <dbReference type="PIRSR" id="PIRSR001529-1"/>
    </source>
</evidence>
<dbReference type="AlphaFoldDB" id="A0A9W8L005"/>
<dbReference type="SUPFAM" id="SSF55681">
    <property type="entry name" value="Class II aaRS and biotin synthetases"/>
    <property type="match status" value="1"/>
</dbReference>
<dbReference type="PANTHER" id="PTHR11778">
    <property type="entry name" value="SERYL-TRNA SYNTHETASE"/>
    <property type="match status" value="1"/>
</dbReference>
<evidence type="ECO:0000259" key="10">
    <source>
        <dbReference type="PROSITE" id="PS50862"/>
    </source>
</evidence>
<dbReference type="PRINTS" id="PR00981">
    <property type="entry name" value="TRNASYNTHSER"/>
</dbReference>
<feature type="coiled-coil region" evidence="9">
    <location>
        <begin position="94"/>
        <end position="121"/>
    </location>
</feature>
<dbReference type="InterPro" id="IPR010978">
    <property type="entry name" value="tRNA-bd_arm"/>
</dbReference>